<name>R0LHZ5_ANAPL</name>
<dbReference type="Proteomes" id="UP000296049">
    <property type="component" value="Unassembled WGS sequence"/>
</dbReference>
<sequence length="79" mass="8964">MEEDTLKRLQRSTTEFSISALPKDLGPRFIYVPRHPQKSVPKPKGSSKVTMKMLGAQQRSKQHPDLPSKGLLLITNKHK</sequence>
<dbReference type="EMBL" id="KB743110">
    <property type="protein sequence ID" value="EOB01270.1"/>
    <property type="molecule type" value="Genomic_DNA"/>
</dbReference>
<keyword evidence="3" id="KW-1185">Reference proteome</keyword>
<proteinExistence type="predicted"/>
<organism evidence="2 3">
    <name type="scientific">Anas platyrhynchos</name>
    <name type="common">Mallard</name>
    <name type="synonym">Anas boschas</name>
    <dbReference type="NCBI Taxonomy" id="8839"/>
    <lineage>
        <taxon>Eukaryota</taxon>
        <taxon>Metazoa</taxon>
        <taxon>Chordata</taxon>
        <taxon>Craniata</taxon>
        <taxon>Vertebrata</taxon>
        <taxon>Euteleostomi</taxon>
        <taxon>Archelosauria</taxon>
        <taxon>Archosauria</taxon>
        <taxon>Dinosauria</taxon>
        <taxon>Saurischia</taxon>
        <taxon>Theropoda</taxon>
        <taxon>Coelurosauria</taxon>
        <taxon>Aves</taxon>
        <taxon>Neognathae</taxon>
        <taxon>Galloanserae</taxon>
        <taxon>Anseriformes</taxon>
        <taxon>Anatidae</taxon>
        <taxon>Anatinae</taxon>
        <taxon>Anas</taxon>
    </lineage>
</organism>
<evidence type="ECO:0000313" key="3">
    <source>
        <dbReference type="Proteomes" id="UP000296049"/>
    </source>
</evidence>
<evidence type="ECO:0000256" key="1">
    <source>
        <dbReference type="SAM" id="MobiDB-lite"/>
    </source>
</evidence>
<feature type="region of interest" description="Disordered" evidence="1">
    <location>
        <begin position="55"/>
        <end position="79"/>
    </location>
</feature>
<accession>R0LHZ5</accession>
<gene>
    <name evidence="2" type="ORF">Anapl_04111</name>
</gene>
<evidence type="ECO:0000313" key="2">
    <source>
        <dbReference type="EMBL" id="EOB01270.1"/>
    </source>
</evidence>
<protein>
    <submittedName>
        <fullName evidence="2">Uncharacterized protein</fullName>
    </submittedName>
</protein>
<dbReference type="AlphaFoldDB" id="R0LHZ5"/>
<reference evidence="3" key="1">
    <citation type="journal article" date="2013" name="Nat. Genet.">
        <title>The duck genome and transcriptome provide insight into an avian influenza virus reservoir species.</title>
        <authorList>
            <person name="Huang Y."/>
            <person name="Li Y."/>
            <person name="Burt D.W."/>
            <person name="Chen H."/>
            <person name="Zhang Y."/>
            <person name="Qian W."/>
            <person name="Kim H."/>
            <person name="Gan S."/>
            <person name="Zhao Y."/>
            <person name="Li J."/>
            <person name="Yi K."/>
            <person name="Feng H."/>
            <person name="Zhu P."/>
            <person name="Li B."/>
            <person name="Liu Q."/>
            <person name="Fairley S."/>
            <person name="Magor K.E."/>
            <person name="Du Z."/>
            <person name="Hu X."/>
            <person name="Goodman L."/>
            <person name="Tafer H."/>
            <person name="Vignal A."/>
            <person name="Lee T."/>
            <person name="Kim K.W."/>
            <person name="Sheng Z."/>
            <person name="An Y."/>
            <person name="Searle S."/>
            <person name="Herrero J."/>
            <person name="Groenen M.A."/>
            <person name="Crooijmans R.P."/>
            <person name="Faraut T."/>
            <person name="Cai Q."/>
            <person name="Webster R.G."/>
            <person name="Aldridge J.R."/>
            <person name="Warren W.C."/>
            <person name="Bartschat S."/>
            <person name="Kehr S."/>
            <person name="Marz M."/>
            <person name="Stadler P.F."/>
            <person name="Smith J."/>
            <person name="Kraus R.H."/>
            <person name="Zhao Y."/>
            <person name="Ren L."/>
            <person name="Fei J."/>
            <person name="Morisson M."/>
            <person name="Kaiser P."/>
            <person name="Griffin D.K."/>
            <person name="Rao M."/>
            <person name="Pitel F."/>
            <person name="Wang J."/>
            <person name="Li N."/>
        </authorList>
    </citation>
    <scope>NUCLEOTIDE SEQUENCE [LARGE SCALE GENOMIC DNA]</scope>
</reference>